<organism evidence="3 4">
    <name type="scientific">Nocardiopsis ansamitocini</name>
    <dbReference type="NCBI Taxonomy" id="1670832"/>
    <lineage>
        <taxon>Bacteria</taxon>
        <taxon>Bacillati</taxon>
        <taxon>Actinomycetota</taxon>
        <taxon>Actinomycetes</taxon>
        <taxon>Streptosporangiales</taxon>
        <taxon>Nocardiopsidaceae</taxon>
        <taxon>Nocardiopsis</taxon>
    </lineage>
</organism>
<dbReference type="InterPro" id="IPR029063">
    <property type="entry name" value="SAM-dependent_MTases_sf"/>
</dbReference>
<name>A0A9W6UHY5_9ACTN</name>
<dbReference type="RefSeq" id="WP_285758189.1">
    <property type="nucleotide sequence ID" value="NZ_BSQG01000002.1"/>
</dbReference>
<dbReference type="EMBL" id="BSQG01000002">
    <property type="protein sequence ID" value="GLU47177.1"/>
    <property type="molecule type" value="Genomic_DNA"/>
</dbReference>
<proteinExistence type="predicted"/>
<reference evidence="3" key="1">
    <citation type="submission" date="2023-02" db="EMBL/GenBank/DDBJ databases">
        <title>Nocardiopsis ansamitocini NBRC 112285.</title>
        <authorList>
            <person name="Ichikawa N."/>
            <person name="Sato H."/>
            <person name="Tonouchi N."/>
        </authorList>
    </citation>
    <scope>NUCLEOTIDE SEQUENCE</scope>
    <source>
        <strain evidence="3">NBRC 112285</strain>
    </source>
</reference>
<keyword evidence="4" id="KW-1185">Reference proteome</keyword>
<dbReference type="SUPFAM" id="SSF53335">
    <property type="entry name" value="S-adenosyl-L-methionine-dependent methyltransferases"/>
    <property type="match status" value="1"/>
</dbReference>
<accession>A0A9W6UHY5</accession>
<evidence type="ECO:0000256" key="1">
    <source>
        <dbReference type="SAM" id="MobiDB-lite"/>
    </source>
</evidence>
<dbReference type="InterPro" id="IPR013216">
    <property type="entry name" value="Methyltransf_11"/>
</dbReference>
<dbReference type="Pfam" id="PF08241">
    <property type="entry name" value="Methyltransf_11"/>
    <property type="match status" value="1"/>
</dbReference>
<sequence length="235" mass="25839">MPETTPPTGPDGKNFTGNEKNEGLYSPGVLGKFYTPYVIWFSHRAAWGVSNKALHDNHRTHIGQNHLTVGPGNGYFLAKLPASTPLRTLRLLDLNRTCLDFTTQRVGRRFDTSTIEQDALAAWPVDDGTLDSVDCHMMIHTLRGDIIGDKEELVAQAARVLKPGGVFFGATILAQGPDVRPNALARKLMALYNGQSNTFSNANDSSSDLKKVLERHFSRVEFEVQGCTGVWVATK</sequence>
<dbReference type="Proteomes" id="UP001165092">
    <property type="component" value="Unassembled WGS sequence"/>
</dbReference>
<dbReference type="Gene3D" id="3.40.50.150">
    <property type="entry name" value="Vaccinia Virus protein VP39"/>
    <property type="match status" value="1"/>
</dbReference>
<evidence type="ECO:0000313" key="3">
    <source>
        <dbReference type="EMBL" id="GLU47177.1"/>
    </source>
</evidence>
<gene>
    <name evidence="3" type="ORF">Nans01_15280</name>
</gene>
<dbReference type="CDD" id="cd02440">
    <property type="entry name" value="AdoMet_MTases"/>
    <property type="match status" value="1"/>
</dbReference>
<evidence type="ECO:0000313" key="4">
    <source>
        <dbReference type="Proteomes" id="UP001165092"/>
    </source>
</evidence>
<comment type="caution">
    <text evidence="3">The sequence shown here is derived from an EMBL/GenBank/DDBJ whole genome shotgun (WGS) entry which is preliminary data.</text>
</comment>
<feature type="domain" description="Methyltransferase type 11" evidence="2">
    <location>
        <begin position="67"/>
        <end position="168"/>
    </location>
</feature>
<protein>
    <recommendedName>
        <fullName evidence="2">Methyltransferase type 11 domain-containing protein</fullName>
    </recommendedName>
</protein>
<evidence type="ECO:0000259" key="2">
    <source>
        <dbReference type="Pfam" id="PF08241"/>
    </source>
</evidence>
<dbReference type="AlphaFoldDB" id="A0A9W6UHY5"/>
<dbReference type="GO" id="GO:0008757">
    <property type="term" value="F:S-adenosylmethionine-dependent methyltransferase activity"/>
    <property type="evidence" value="ECO:0007669"/>
    <property type="project" value="InterPro"/>
</dbReference>
<feature type="region of interest" description="Disordered" evidence="1">
    <location>
        <begin position="1"/>
        <end position="20"/>
    </location>
</feature>